<protein>
    <submittedName>
        <fullName evidence="6">(Fe-S)-binding protein</fullName>
    </submittedName>
</protein>
<organism evidence="6 7">
    <name type="scientific">Burkholderia mayonis</name>
    <dbReference type="NCBI Taxonomy" id="1385591"/>
    <lineage>
        <taxon>Bacteria</taxon>
        <taxon>Pseudomonadati</taxon>
        <taxon>Pseudomonadota</taxon>
        <taxon>Betaproteobacteria</taxon>
        <taxon>Burkholderiales</taxon>
        <taxon>Burkholderiaceae</taxon>
        <taxon>Burkholderia</taxon>
        <taxon>pseudomallei group</taxon>
    </lineage>
</organism>
<feature type="domain" description="4Fe-4S ferredoxin-type" evidence="5">
    <location>
        <begin position="4"/>
        <end position="34"/>
    </location>
</feature>
<keyword evidence="2" id="KW-0479">Metal-binding</keyword>
<keyword evidence="1" id="KW-0004">4Fe-4S</keyword>
<name>A0A1B4FW85_9BURK</name>
<keyword evidence="3" id="KW-0408">Iron</keyword>
<evidence type="ECO:0000313" key="6">
    <source>
        <dbReference type="EMBL" id="AOJ07937.1"/>
    </source>
</evidence>
<keyword evidence="4" id="KW-0411">Iron-sulfur</keyword>
<sequence>MTQMALVIDLNVCVGCHACVTSCKEWNTSGEAGALSDARPYDADPSGTFFNRVQTFEAGEFPLADTIHFPKSCLHCEDPPCVPVCPTGASYKRKEDGLVLIDYDKCIGCKYCAWACPYGARELDEARKEMTKCTLCADRIHDDALPGRDRKPACVLACPTSARLFGDIHDPESVVSQAIRERGGYQLMPEWGTRPANHYLPRRTTTACGSGDACSCRSAGAEPALALAGDDLAHEPVHLAALAKRA</sequence>
<dbReference type="InterPro" id="IPR017896">
    <property type="entry name" value="4Fe4S_Fe-S-bd"/>
</dbReference>
<dbReference type="PANTHER" id="PTHR43177">
    <property type="entry name" value="PROTEIN NRFC"/>
    <property type="match status" value="1"/>
</dbReference>
<gene>
    <name evidence="6" type="ORF">WS71_11985</name>
</gene>
<dbReference type="InterPro" id="IPR017900">
    <property type="entry name" value="4Fe4S_Fe_S_CS"/>
</dbReference>
<dbReference type="CDD" id="cd10551">
    <property type="entry name" value="PsrB"/>
    <property type="match status" value="1"/>
</dbReference>
<dbReference type="PROSITE" id="PS51379">
    <property type="entry name" value="4FE4S_FER_2"/>
    <property type="match status" value="3"/>
</dbReference>
<evidence type="ECO:0000259" key="5">
    <source>
        <dbReference type="PROSITE" id="PS51379"/>
    </source>
</evidence>
<accession>A0A1B4FW85</accession>
<evidence type="ECO:0000313" key="7">
    <source>
        <dbReference type="Proteomes" id="UP000067711"/>
    </source>
</evidence>
<feature type="domain" description="4Fe-4S ferredoxin-type" evidence="5">
    <location>
        <begin position="63"/>
        <end position="95"/>
    </location>
</feature>
<reference evidence="6 7" key="1">
    <citation type="submission" date="2015-12" db="EMBL/GenBank/DDBJ databases">
        <title>Diversity of Burkholderia near neighbor genomes.</title>
        <authorList>
            <person name="Sahl J."/>
            <person name="Wagner D."/>
            <person name="Keim P."/>
        </authorList>
    </citation>
    <scope>NUCLEOTIDE SEQUENCE [LARGE SCALE GENOMIC DNA]</scope>
    <source>
        <strain evidence="6 7">BDU8</strain>
    </source>
</reference>
<feature type="domain" description="4Fe-4S ferredoxin-type" evidence="5">
    <location>
        <begin position="97"/>
        <end position="126"/>
    </location>
</feature>
<evidence type="ECO:0000256" key="4">
    <source>
        <dbReference type="ARBA" id="ARBA00023014"/>
    </source>
</evidence>
<dbReference type="SUPFAM" id="SSF54862">
    <property type="entry name" value="4Fe-4S ferredoxins"/>
    <property type="match status" value="1"/>
</dbReference>
<dbReference type="InterPro" id="IPR050954">
    <property type="entry name" value="ET_IronSulfur_Cluster-Binding"/>
</dbReference>
<dbReference type="PROSITE" id="PS00198">
    <property type="entry name" value="4FE4S_FER_1"/>
    <property type="match status" value="1"/>
</dbReference>
<dbReference type="Pfam" id="PF13247">
    <property type="entry name" value="Fer4_11"/>
    <property type="match status" value="1"/>
</dbReference>
<evidence type="ECO:0000256" key="1">
    <source>
        <dbReference type="ARBA" id="ARBA00022485"/>
    </source>
</evidence>
<dbReference type="RefSeq" id="WP_066488006.1">
    <property type="nucleotide sequence ID" value="NZ_CP013388.1"/>
</dbReference>
<dbReference type="Gene3D" id="3.30.70.20">
    <property type="match status" value="2"/>
</dbReference>
<dbReference type="EMBL" id="CP013388">
    <property type="protein sequence ID" value="AOJ07937.1"/>
    <property type="molecule type" value="Genomic_DNA"/>
</dbReference>
<dbReference type="AlphaFoldDB" id="A0A1B4FW85"/>
<proteinExistence type="predicted"/>
<dbReference type="GO" id="GO:0046872">
    <property type="term" value="F:metal ion binding"/>
    <property type="evidence" value="ECO:0007669"/>
    <property type="project" value="UniProtKB-KW"/>
</dbReference>
<evidence type="ECO:0000256" key="2">
    <source>
        <dbReference type="ARBA" id="ARBA00022723"/>
    </source>
</evidence>
<evidence type="ECO:0000256" key="3">
    <source>
        <dbReference type="ARBA" id="ARBA00023004"/>
    </source>
</evidence>
<dbReference type="GO" id="GO:0051539">
    <property type="term" value="F:4 iron, 4 sulfur cluster binding"/>
    <property type="evidence" value="ECO:0007669"/>
    <property type="project" value="UniProtKB-KW"/>
</dbReference>
<dbReference type="Proteomes" id="UP000067711">
    <property type="component" value="Chromosome 2"/>
</dbReference>
<dbReference type="PANTHER" id="PTHR43177:SF3">
    <property type="entry name" value="PROTEIN NRFC HOMOLOG"/>
    <property type="match status" value="1"/>
</dbReference>